<evidence type="ECO:0000313" key="4">
    <source>
        <dbReference type="Proteomes" id="UP000494255"/>
    </source>
</evidence>
<reference evidence="3 4" key="1">
    <citation type="submission" date="2020-04" db="EMBL/GenBank/DDBJ databases">
        <authorList>
            <person name="De Canck E."/>
        </authorList>
    </citation>
    <scope>NUCLEOTIDE SEQUENCE [LARGE SCALE GENOMIC DNA]</scope>
    <source>
        <strain evidence="3 4">LMG 24238</strain>
    </source>
</reference>
<proteinExistence type="predicted"/>
<name>A0A6J5CUF9_9BURK</name>
<evidence type="ECO:0000256" key="1">
    <source>
        <dbReference type="SAM" id="MobiDB-lite"/>
    </source>
</evidence>
<evidence type="ECO:0008006" key="5">
    <source>
        <dbReference type="Google" id="ProtNLM"/>
    </source>
</evidence>
<accession>A0A6J5CUF9</accession>
<feature type="chain" id="PRO_5026909138" description="Nickel/cobalt transporter regulator" evidence="2">
    <location>
        <begin position="21"/>
        <end position="115"/>
    </location>
</feature>
<protein>
    <recommendedName>
        <fullName evidence="5">Nickel/cobalt transporter regulator</fullName>
    </recommendedName>
</protein>
<feature type="region of interest" description="Disordered" evidence="1">
    <location>
        <begin position="32"/>
        <end position="64"/>
    </location>
</feature>
<keyword evidence="4" id="KW-1185">Reference proteome</keyword>
<sequence length="115" mass="12133">MFRFLGVGAILLAVASTGVAGEHYVEIWNPPEARMQSSGNGKPKPGKVAVPSRHTSNATPRRVADPVVKYLANKHAGTGPKKVAVSRAADLPRIMTPEGNVLRVNDGGALVEVVR</sequence>
<dbReference type="Proteomes" id="UP000494255">
    <property type="component" value="Unassembled WGS sequence"/>
</dbReference>
<dbReference type="AlphaFoldDB" id="A0A6J5CUF9"/>
<evidence type="ECO:0000313" key="3">
    <source>
        <dbReference type="EMBL" id="CAB3743956.1"/>
    </source>
</evidence>
<dbReference type="EMBL" id="CADIKC010000017">
    <property type="protein sequence ID" value="CAB3743956.1"/>
    <property type="molecule type" value="Genomic_DNA"/>
</dbReference>
<evidence type="ECO:0000256" key="2">
    <source>
        <dbReference type="SAM" id="SignalP"/>
    </source>
</evidence>
<organism evidence="3 4">
    <name type="scientific">Paraburkholderia sediminicola</name>
    <dbReference type="NCBI Taxonomy" id="458836"/>
    <lineage>
        <taxon>Bacteria</taxon>
        <taxon>Pseudomonadati</taxon>
        <taxon>Pseudomonadota</taxon>
        <taxon>Betaproteobacteria</taxon>
        <taxon>Burkholderiales</taxon>
        <taxon>Burkholderiaceae</taxon>
        <taxon>Paraburkholderia</taxon>
    </lineage>
</organism>
<keyword evidence="2" id="KW-0732">Signal</keyword>
<gene>
    <name evidence="3" type="ORF">LMG24238_07178</name>
</gene>
<feature type="signal peptide" evidence="2">
    <location>
        <begin position="1"/>
        <end position="20"/>
    </location>
</feature>